<feature type="domain" description="Spore protein YkvP/CgeB glycosyl transferase-like" evidence="1">
    <location>
        <begin position="2"/>
        <end position="68"/>
    </location>
</feature>
<proteinExistence type="predicted"/>
<evidence type="ECO:0000313" key="3">
    <source>
        <dbReference type="Proteomes" id="UP000614490"/>
    </source>
</evidence>
<organism evidence="2 3">
    <name type="scientific">Halobacillus yeomjeoni</name>
    <dbReference type="NCBI Taxonomy" id="311194"/>
    <lineage>
        <taxon>Bacteria</taxon>
        <taxon>Bacillati</taxon>
        <taxon>Bacillota</taxon>
        <taxon>Bacilli</taxon>
        <taxon>Bacillales</taxon>
        <taxon>Bacillaceae</taxon>
        <taxon>Halobacillus</taxon>
    </lineage>
</organism>
<protein>
    <submittedName>
        <fullName evidence="2">Glycosyltransferase family 1 protein</fullName>
    </submittedName>
</protein>
<dbReference type="Proteomes" id="UP000614490">
    <property type="component" value="Unassembled WGS sequence"/>
</dbReference>
<gene>
    <name evidence="2" type="ORF">H0267_16150</name>
</gene>
<evidence type="ECO:0000313" key="2">
    <source>
        <dbReference type="EMBL" id="MBH0231736.1"/>
    </source>
</evidence>
<dbReference type="Pfam" id="PF13524">
    <property type="entry name" value="Glyco_trans_1_2"/>
    <property type="match status" value="1"/>
</dbReference>
<name>A0A931MX65_9BACI</name>
<accession>A0A931MX65</accession>
<reference evidence="2 3" key="1">
    <citation type="journal article" date="2005" name="Int. J. Syst. Evol. Microbiol.">
        <title>Halobacillus yeomjeoni sp. nov., isolated from a marine solar saltern in Korea.</title>
        <authorList>
            <person name="Yoon J.H."/>
            <person name="Kang S.J."/>
            <person name="Lee C.H."/>
            <person name="Oh H.W."/>
            <person name="Oh T.K."/>
        </authorList>
    </citation>
    <scope>NUCLEOTIDE SEQUENCE [LARGE SCALE GENOMIC DNA]</scope>
    <source>
        <strain evidence="2 3">KCTC 3957</strain>
    </source>
</reference>
<keyword evidence="3" id="KW-1185">Reference proteome</keyword>
<dbReference type="AlphaFoldDB" id="A0A931MX65"/>
<comment type="caution">
    <text evidence="2">The sequence shown here is derived from an EMBL/GenBank/DDBJ whole genome shotgun (WGS) entry which is preliminary data.</text>
</comment>
<evidence type="ECO:0000259" key="1">
    <source>
        <dbReference type="Pfam" id="PF13524"/>
    </source>
</evidence>
<dbReference type="EMBL" id="JADZSC010000004">
    <property type="protein sequence ID" value="MBH0231736.1"/>
    <property type="molecule type" value="Genomic_DNA"/>
</dbReference>
<dbReference type="RefSeq" id="WP_197318382.1">
    <property type="nucleotide sequence ID" value="NZ_JADZSC010000004.1"/>
</dbReference>
<dbReference type="InterPro" id="IPR055259">
    <property type="entry name" value="YkvP/CgeB_Glyco_trans-like"/>
</dbReference>
<sequence length="78" mass="9134">MLLAESNKEIEELGFKDGVHYVSCSRSNFYEKAIYYLENEQERKRITDEGYQFVQSHHTNGVRSQELLGFIKEAVDSK</sequence>